<evidence type="ECO:0000313" key="2">
    <source>
        <dbReference type="EMBL" id="ANF55911.1"/>
    </source>
</evidence>
<dbReference type="Proteomes" id="UP000077603">
    <property type="component" value="Chromosome"/>
</dbReference>
<evidence type="ECO:0000256" key="1">
    <source>
        <dbReference type="SAM" id="SignalP"/>
    </source>
</evidence>
<dbReference type="RefSeq" id="WP_025976702.1">
    <property type="nucleotide sequence ID" value="NZ_CP015614.1"/>
</dbReference>
<protein>
    <recommendedName>
        <fullName evidence="4">Rap1a immunity protein domain-containing protein</fullName>
    </recommendedName>
</protein>
<sequence>MSRFVPALIAAPLASAALFATAPTAQAQSSDMTVQQFLTIGQNIPRNRAVAMMRPDTRRLIREVTGAVSTVKAEQASAVSAGRRPAHCIPASGTGITPETLVARFETMPETRRRVTVTQAVRDWMVERYPCRN</sequence>
<proteinExistence type="predicted"/>
<dbReference type="eggNOG" id="ENOG502ZK98">
    <property type="taxonomic scope" value="Bacteria"/>
</dbReference>
<dbReference type="OrthoDB" id="7205602at2"/>
<gene>
    <name evidence="2" type="ORF">DA69_06835</name>
</gene>
<dbReference type="STRING" id="588932.DA69_06835"/>
<evidence type="ECO:0008006" key="4">
    <source>
        <dbReference type="Google" id="ProtNLM"/>
    </source>
</evidence>
<evidence type="ECO:0000313" key="3">
    <source>
        <dbReference type="Proteomes" id="UP000077603"/>
    </source>
</evidence>
<keyword evidence="1" id="KW-0732">Signal</keyword>
<reference evidence="2 3" key="1">
    <citation type="journal article" date="2014" name="Genome Announc.">
        <title>Genome Sequence of a Promising Hydrogen-Producing Facultative Anaerobic Bacterium, Brevundimonas naejangsanensis Strain B1.</title>
        <authorList>
            <person name="Su H."/>
            <person name="Zhang T."/>
            <person name="Bao M."/>
            <person name="Jiang Y."/>
            <person name="Wang Y."/>
            <person name="Tan T."/>
        </authorList>
    </citation>
    <scope>NUCLEOTIDE SEQUENCE [LARGE SCALE GENOMIC DNA]</scope>
    <source>
        <strain evidence="2 3">B1</strain>
    </source>
</reference>
<dbReference type="EMBL" id="CP015614">
    <property type="protein sequence ID" value="ANF55911.1"/>
    <property type="molecule type" value="Genomic_DNA"/>
</dbReference>
<feature type="signal peptide" evidence="1">
    <location>
        <begin position="1"/>
        <end position="27"/>
    </location>
</feature>
<dbReference type="KEGG" id="bne:DA69_06835"/>
<keyword evidence="3" id="KW-1185">Reference proteome</keyword>
<dbReference type="AlphaFoldDB" id="A0A172Y9J4"/>
<accession>A0A172Y9J4</accession>
<feature type="chain" id="PRO_5008004487" description="Rap1a immunity protein domain-containing protein" evidence="1">
    <location>
        <begin position="28"/>
        <end position="133"/>
    </location>
</feature>
<organism evidence="2 3">
    <name type="scientific">Brevundimonas naejangsanensis</name>
    <dbReference type="NCBI Taxonomy" id="588932"/>
    <lineage>
        <taxon>Bacteria</taxon>
        <taxon>Pseudomonadati</taxon>
        <taxon>Pseudomonadota</taxon>
        <taxon>Alphaproteobacteria</taxon>
        <taxon>Caulobacterales</taxon>
        <taxon>Caulobacteraceae</taxon>
        <taxon>Brevundimonas</taxon>
    </lineage>
</organism>
<name>A0A172Y9J4_9CAUL</name>